<dbReference type="Gene3D" id="1.25.40.410">
    <property type="match status" value="1"/>
</dbReference>
<reference evidence="5 6" key="1">
    <citation type="submission" date="2016-05" db="EMBL/GenBank/DDBJ databases">
        <title>First whole genome sequencing of Entamoeba histolytica HM1:IMSS-clone-6.</title>
        <authorList>
            <person name="Mukherjee Avik.K."/>
            <person name="Izumyama S."/>
            <person name="Nakada-Tsukui K."/>
            <person name="Nozaki T."/>
        </authorList>
    </citation>
    <scope>NUCLEOTIDE SEQUENCE [LARGE SCALE GENOMIC DNA]</scope>
    <source>
        <strain evidence="5 6">HM1:IMSS clone 6</strain>
    </source>
</reference>
<dbReference type="PANTHER" id="PTHR23317">
    <property type="entry name" value="DEDICATOR OF CYTOKINESIS DOCK"/>
    <property type="match status" value="1"/>
</dbReference>
<dbReference type="Pfam" id="PF20421">
    <property type="entry name" value="DHR-2_Lobe_C"/>
    <property type="match status" value="1"/>
</dbReference>
<evidence type="ECO:0000259" key="3">
    <source>
        <dbReference type="PROSITE" id="PS51650"/>
    </source>
</evidence>
<dbReference type="VEuPathDB" id="AmoebaDB:EHI_170180"/>
<name>A0A5K1VSP9_ENTHI</name>
<organism evidence="5 6">
    <name type="scientific">Entamoeba histolytica</name>
    <dbReference type="NCBI Taxonomy" id="5759"/>
    <lineage>
        <taxon>Eukaryota</taxon>
        <taxon>Amoebozoa</taxon>
        <taxon>Evosea</taxon>
        <taxon>Archamoebae</taxon>
        <taxon>Mastigamoebida</taxon>
        <taxon>Entamoebidae</taxon>
        <taxon>Entamoeba</taxon>
    </lineage>
</organism>
<comment type="caution">
    <text evidence="5">The sequence shown here is derived from an EMBL/GenBank/DDBJ whole genome shotgun (WGS) entry which is preliminary data.</text>
</comment>
<evidence type="ECO:0000313" key="5">
    <source>
        <dbReference type="EMBL" id="GAT95018.1"/>
    </source>
</evidence>
<dbReference type="Pfam" id="PF06920">
    <property type="entry name" value="DHR-2_Lobe_A"/>
    <property type="match status" value="1"/>
</dbReference>
<dbReference type="GO" id="GO:0005085">
    <property type="term" value="F:guanyl-nucleotide exchange factor activity"/>
    <property type="evidence" value="ECO:0007669"/>
    <property type="project" value="UniProtKB-KW"/>
</dbReference>
<dbReference type="InterPro" id="IPR046773">
    <property type="entry name" value="DOCKER_Lobe_C"/>
</dbReference>
<evidence type="ECO:0008006" key="7">
    <source>
        <dbReference type="Google" id="ProtNLM"/>
    </source>
</evidence>
<dbReference type="VEuPathDB" id="AmoebaDB:EHI5A_048720"/>
<dbReference type="InterPro" id="IPR026791">
    <property type="entry name" value="DOCK"/>
</dbReference>
<dbReference type="CDD" id="cd11684">
    <property type="entry name" value="DHR2_DOCK"/>
    <property type="match status" value="1"/>
</dbReference>
<dbReference type="PROSITE" id="PS51650">
    <property type="entry name" value="C2_DOCK"/>
    <property type="match status" value="1"/>
</dbReference>
<dbReference type="OMA" id="NCYDTEC"/>
<gene>
    <name evidence="5" type="ORF">CL6EHI_170180</name>
</gene>
<dbReference type="InterPro" id="IPR046769">
    <property type="entry name" value="DOCKER_Lobe_A"/>
</dbReference>
<dbReference type="InterPro" id="IPR043162">
    <property type="entry name" value="DOCK_C_lobe_C"/>
</dbReference>
<keyword evidence="1" id="KW-0344">Guanine-nucleotide releasing factor</keyword>
<dbReference type="InterPro" id="IPR027007">
    <property type="entry name" value="C2_DOCK-type_domain"/>
</dbReference>
<dbReference type="VEuPathDB" id="AmoebaDB:EHI7A_026650"/>
<comment type="similarity">
    <text evidence="2">Belongs to the DOCK family.</text>
</comment>
<evidence type="ECO:0000259" key="4">
    <source>
        <dbReference type="PROSITE" id="PS51651"/>
    </source>
</evidence>
<sequence>MSLSPGLSDIRYKRRTVADAKKTAQLRKIFDCYDTECVSELNTEQLRRYFAKEKGLYLSQEDIKKILSEILQYNFRLPFTDFAQLNDYIETNKNSLKEKSNERNQCSVLFESQLLEDKDRIPYFSNILSPKDITFVTKKRPEQSHLKYIEGISSIENDSIVKMFIDILFADLTNVIMKKVIFEPPKPFESRYVNFDGDETIANEVSISLLNNDNCIEDRRTLREPLFDMVRTQTKLNITPIKPITYNVVSYYLCQITDIQFGVCTSAKGFIEPLYGYFAVYDYNEHEKKFIKITESFRVDINNSDVRVSGQWITAKDTQRDVNKFILPLEVNKYSNHELKGVLTIYKNAEADLFQRELYFTEKKNIKPREVKKFIMDNMYLQYVCVGFADFKFSNDGKLSVAPRLGFCQLKMEKEEDIATLFSPSVKSKQINGEWKMKITQISLEEMENIVDWNDHGISENEVTENSTRILQPLEMRENHFSHNLFIYPLKVTSSSFSLKKKFNSAVVKIYLQDTQTIPESKSLEVFYPILPGRPFDKSFTTAAPYSKNNIYFDEAKLKLPLNINDSHHLLFIVDDVFEEDPNTKETRFGFLPLFEHGHLIQNDVYKIELFKGPIMESYLNAKKLPDTKKMILHVRLNFLTQFMVQDETVYKLIRSVDTNSFKSIDNVLELFSQLKKNQPYKNQLIHSFPLLMKLMLQLFNNEISNVESGKNLVLSMLHLMDAVEDDSLKESFVTEQFKEDFTQPQKEMIFDSLTRSLVAALSVNGIHVSIAKHLNFFLKIIIKSLLFWMQKEDLFEKENRFQLIAIQYSQISTQFKTELINLFEQLAIFIRKSVQSKRYSYLNYVNYIIGQFLKDLLRFYSRTTTMEALESYINTLSCFYENKSTTLFNPKNSKYGNESDESWKIIQLLKIDFIRDLHQFVYFYEINVPTISPMTSCAKFIENIFNKHYFVEFTVQHLTDSMARDDSVCKYALMVLAEQIIKMDTYRGWTEEERSCIAEMYFSYVNYVCIEYKRMVSRWHRAQTVTTTHAQVDDVSTTNSSEVVLEQSPEISGNYLQILYLLFFWVFKNLSHQTLSDLIRKTNQSLLKTILTVTKDGLNVIGSLKNNKTFLMNEFADMFRKSRDELCEGKDLGTIPYVYSLTSSCDLLLGNEMIIDNVNLVALEIVDTIFKMYFTRDDLPVVSILFYVLGKSLFNTCMTNTYYPLFLSYIRFIIREKTEFLFQSNSRLAFDIVNGLICLCTKKIAPLRQEAIATLYLFTKKDYERNDKSTRITQIHIISSLFDLHLHSNESISSVNNEASDGFIHKAIELLGKWAKEDFASKKRLSVDQTQVIESNKMIDSQLDTWIKFSDEEKLRLVNSIQKEIQSVGKRRCVLRGLEYLKEIWTENSKVLNQINKLCTEVIPLVEQEDQGFILERKASDLASEWMVSMRDATALLTKEDVDIESLNNMQVSLQKQTTTLIDLIKQIEKLGSKFDLSQRNLMIAMQMVIDLNKIRLKGLQAETSTKNSTHEQAMNFIEKQEKNRLEIAGEYKKIKNDAETKGTLLEVAEYTLQQYRLMQDNIDRRHRQMKEEDLQCNGMPGWETVFVQWETILPKAVSLLNELIEIQTILDGLNKNEIIHKEDIYAEFAASEQLIKICAWCIEVNETIHFPVECVSELPQRILVANELMKQFTSIEKMIQFVKTEYGDAENKQQKKYMFDELFKQYVEKDNWKSSLARKIQEMQDIYQKETDREQRETEYKKLLQRVIQLIQMGDDYQEDVSKACERIIELEKIDSNVVDVISDDDFKILQKLKETKKGYSSLLKGFGKKTPMEKKEESSSDQFISELKILEGQTNSILCELQKLNELEEKNYGNDVVMEKYLSIADNSMESPYFHLKWYNTIYMKQKELENYMEAGVAAVHEIYFIYKAIIEPSGIILKESYLREITEDFLHYKTSSVGLSSTVLDDNTNSFVSAVDDAIEMFEKADHRKFAIALCNFIIPYFANNHEYNALAEKHKMIHKMYYEMRTTISLPFYFYSVRFLGKIFKSRDNDTNEIFNIVDSQKALSAIKPKTVNDNDSVSSTDSREIILDCENEYIYMSKQKLVEFKQYLETLHKTSGAIVMSEAEAEKEQIDPNGDKPVIILNNVKCFVDGRVSNDFVKCNTFVNEIAKGKGAEVVKTRRIITTYRYFPSVMEREAVIKKTEITLSPVETGIADVDMMIQGLNNDICKLKSDKNASVSGLQRLLMGILSANVNGGIGLYLTYFLSKENIHKYKENELAELFLIIERIMALSKEGLMIHKNKMKVENAQIQNVMEEGYLQLEKLTKEVRKTLTEAGIL</sequence>
<proteinExistence type="inferred from homology"/>
<dbReference type="PANTHER" id="PTHR23317:SF76">
    <property type="entry name" value="LD20667P"/>
    <property type="match status" value="1"/>
</dbReference>
<dbReference type="Gene3D" id="1.20.58.740">
    <property type="match status" value="1"/>
</dbReference>
<dbReference type="VEuPathDB" id="AmoebaDB:EHI8A_022690"/>
<feature type="domain" description="DOCKER" evidence="4">
    <location>
        <begin position="1869"/>
        <end position="2318"/>
    </location>
</feature>
<dbReference type="Proteomes" id="UP000078387">
    <property type="component" value="Unassembled WGS sequence"/>
</dbReference>
<dbReference type="GO" id="GO:0007264">
    <property type="term" value="P:small GTPase-mediated signal transduction"/>
    <property type="evidence" value="ECO:0007669"/>
    <property type="project" value="InterPro"/>
</dbReference>
<evidence type="ECO:0000256" key="2">
    <source>
        <dbReference type="PROSITE-ProRule" id="PRU00983"/>
    </source>
</evidence>
<dbReference type="InterPro" id="IPR035892">
    <property type="entry name" value="C2_domain_sf"/>
</dbReference>
<dbReference type="InterPro" id="IPR043161">
    <property type="entry name" value="DOCK_C_lobe_A"/>
</dbReference>
<dbReference type="VEuPathDB" id="AmoebaDB:KM1_043670"/>
<dbReference type="Gene3D" id="2.60.40.150">
    <property type="entry name" value="C2 domain"/>
    <property type="match status" value="1"/>
</dbReference>
<feature type="domain" description="C2 DOCK-type" evidence="3">
    <location>
        <begin position="482"/>
        <end position="640"/>
    </location>
</feature>
<evidence type="ECO:0000256" key="1">
    <source>
        <dbReference type="ARBA" id="ARBA00022658"/>
    </source>
</evidence>
<dbReference type="InterPro" id="IPR027357">
    <property type="entry name" value="DOCKER_dom"/>
</dbReference>
<dbReference type="VEuPathDB" id="AmoebaDB:EHI5A_048710"/>
<evidence type="ECO:0000313" key="6">
    <source>
        <dbReference type="Proteomes" id="UP000078387"/>
    </source>
</evidence>
<accession>A0A5K1VSP9</accession>
<dbReference type="VEuPathDB" id="AmoebaDB:EHI8A_022700"/>
<dbReference type="EMBL" id="BDEQ01000001">
    <property type="protein sequence ID" value="GAT95018.1"/>
    <property type="molecule type" value="Genomic_DNA"/>
</dbReference>
<dbReference type="PROSITE" id="PS51651">
    <property type="entry name" value="DOCKER"/>
    <property type="match status" value="1"/>
</dbReference>
<dbReference type="Pfam" id="PF14429">
    <property type="entry name" value="DOCK-C2"/>
    <property type="match status" value="1"/>
</dbReference>
<protein>
    <recommendedName>
        <fullName evidence="7">Dedicator of cytokinesis protein</fullName>
    </recommendedName>
</protein>